<proteinExistence type="predicted"/>
<evidence type="ECO:0000313" key="1">
    <source>
        <dbReference type="EMBL" id="KAG5667008.1"/>
    </source>
</evidence>
<organism evidence="1 2">
    <name type="scientific">Polypedilum vanderplanki</name>
    <name type="common">Sleeping chironomid midge</name>
    <dbReference type="NCBI Taxonomy" id="319348"/>
    <lineage>
        <taxon>Eukaryota</taxon>
        <taxon>Metazoa</taxon>
        <taxon>Ecdysozoa</taxon>
        <taxon>Arthropoda</taxon>
        <taxon>Hexapoda</taxon>
        <taxon>Insecta</taxon>
        <taxon>Pterygota</taxon>
        <taxon>Neoptera</taxon>
        <taxon>Endopterygota</taxon>
        <taxon>Diptera</taxon>
        <taxon>Nematocera</taxon>
        <taxon>Chironomoidea</taxon>
        <taxon>Chironomidae</taxon>
        <taxon>Chironominae</taxon>
        <taxon>Polypedilum</taxon>
        <taxon>Polypedilum</taxon>
    </lineage>
</organism>
<name>A0A9J6BBR5_POLVA</name>
<dbReference type="AlphaFoldDB" id="A0A9J6BBR5"/>
<evidence type="ECO:0000313" key="2">
    <source>
        <dbReference type="Proteomes" id="UP001107558"/>
    </source>
</evidence>
<dbReference type="Proteomes" id="UP001107558">
    <property type="component" value="Chromosome 4"/>
</dbReference>
<gene>
    <name evidence="1" type="ORF">PVAND_015011</name>
</gene>
<keyword evidence="2" id="KW-1185">Reference proteome</keyword>
<protein>
    <submittedName>
        <fullName evidence="1">Uncharacterized protein</fullName>
    </submittedName>
</protein>
<comment type="caution">
    <text evidence="1">The sequence shown here is derived from an EMBL/GenBank/DDBJ whole genome shotgun (WGS) entry which is preliminary data.</text>
</comment>
<reference evidence="1" key="1">
    <citation type="submission" date="2021-03" db="EMBL/GenBank/DDBJ databases">
        <title>Chromosome level genome of the anhydrobiotic midge Polypedilum vanderplanki.</title>
        <authorList>
            <person name="Yoshida Y."/>
            <person name="Kikawada T."/>
            <person name="Gusev O."/>
        </authorList>
    </citation>
    <scope>NUCLEOTIDE SEQUENCE</scope>
    <source>
        <strain evidence="1">NIAS01</strain>
        <tissue evidence="1">Whole body or cell culture</tissue>
    </source>
</reference>
<dbReference type="EMBL" id="JADBJN010000004">
    <property type="protein sequence ID" value="KAG5667008.1"/>
    <property type="molecule type" value="Genomic_DNA"/>
</dbReference>
<accession>A0A9J6BBR5</accession>
<sequence>MIFQLNLKINETIDICNPGKTKNIFVCFYIPHALKSLKPEFKCPLFGEYRWETDLSADLGADFAFVPPIIKNLKTIVVHLNVIVYTIDEDDEKIILIDHNEFLKVNTK</sequence>